<accession>A0A1S9PBH0</accession>
<organism evidence="1 2">
    <name type="scientific">Mucilaginibacter pedocola</name>
    <dbReference type="NCBI Taxonomy" id="1792845"/>
    <lineage>
        <taxon>Bacteria</taxon>
        <taxon>Pseudomonadati</taxon>
        <taxon>Bacteroidota</taxon>
        <taxon>Sphingobacteriia</taxon>
        <taxon>Sphingobacteriales</taxon>
        <taxon>Sphingobacteriaceae</taxon>
        <taxon>Mucilaginibacter</taxon>
    </lineage>
</organism>
<sequence>MIPAELFKLLNSEIEKELDSIESDIGASKAIKLLELAKCTDHCFVAVSFIMPKESAEYQSWADLFQQFSTGWYVSLRLTLEEQQSFVSILNVNSRQKEIGWANKIMQRCGDAGNLIKLFSLANTNDFVEAEQPEEYTVLFRFSGQSLGIEHLETQRQKWFAESLLSREETGYDFEKVIIPLVKAGVSSPDGQRIIYKPDKTVDHFFFEEGKIYSQALIGSDSFNDNSNFGGIPFDSYKSVMSVLIGNAFRHLHYCFAYQGKTGYKVINPWNTYTRILEIAQITELICKQTSLPDLVVNTILEAIILDKKGLNKVGFAPGYAPPPLIRISEKRVISSMMGHLSNPMAYLSRCLVKKFPDDYSIAVNLREQKFKTELYSLFGENLFKVKGNVTIRKDKKLLTDIDAIISDEKSRIVFLFQLKWMDDWGSDMGQRSSMFKNYTKSVAKWLEVVDRHISAKSVLTFLKNAGIKKPYADTVIVKIVLGRHFSRFSNISPPDDTFFLNWASLVKIITENPQCGLSLSSLNDHLKNNQLSEELAANPPATKDVKLRLGPYTIITESFARN</sequence>
<evidence type="ECO:0000313" key="2">
    <source>
        <dbReference type="Proteomes" id="UP000189739"/>
    </source>
</evidence>
<gene>
    <name evidence="1" type="ORF">BC343_11585</name>
</gene>
<keyword evidence="2" id="KW-1185">Reference proteome</keyword>
<dbReference type="Proteomes" id="UP000189739">
    <property type="component" value="Unassembled WGS sequence"/>
</dbReference>
<dbReference type="OrthoDB" id="7596486at2"/>
<name>A0A1S9PBH0_9SPHI</name>
<protein>
    <submittedName>
        <fullName evidence="1">Uncharacterized protein</fullName>
    </submittedName>
</protein>
<reference evidence="1 2" key="1">
    <citation type="submission" date="2016-07" db="EMBL/GenBank/DDBJ databases">
        <title>Genomic analysis of zinc-resistant bacterium Mucilaginibacter pedocola TBZ30.</title>
        <authorList>
            <person name="Huang J."/>
            <person name="Tang J."/>
        </authorList>
    </citation>
    <scope>NUCLEOTIDE SEQUENCE [LARGE SCALE GENOMIC DNA]</scope>
    <source>
        <strain evidence="1 2">TBZ30</strain>
    </source>
</reference>
<evidence type="ECO:0000313" key="1">
    <source>
        <dbReference type="EMBL" id="OOQ58269.1"/>
    </source>
</evidence>
<dbReference type="RefSeq" id="WP_078350017.1">
    <property type="nucleotide sequence ID" value="NZ_MBTF01000034.1"/>
</dbReference>
<dbReference type="EMBL" id="MBTF01000034">
    <property type="protein sequence ID" value="OOQ58269.1"/>
    <property type="molecule type" value="Genomic_DNA"/>
</dbReference>
<comment type="caution">
    <text evidence="1">The sequence shown here is derived from an EMBL/GenBank/DDBJ whole genome shotgun (WGS) entry which is preliminary data.</text>
</comment>
<dbReference type="AlphaFoldDB" id="A0A1S9PBH0"/>
<proteinExistence type="predicted"/>